<accession>A0AAD9VKG5</accession>
<reference evidence="2" key="1">
    <citation type="submission" date="2021-08" db="EMBL/GenBank/DDBJ databases">
        <authorList>
            <person name="Misof B."/>
            <person name="Oliver O."/>
            <person name="Podsiadlowski L."/>
            <person name="Donath A."/>
            <person name="Peters R."/>
            <person name="Mayer C."/>
            <person name="Rust J."/>
            <person name="Gunkel S."/>
            <person name="Lesny P."/>
            <person name="Martin S."/>
            <person name="Oeyen J.P."/>
            <person name="Petersen M."/>
            <person name="Panagiotis P."/>
            <person name="Wilbrandt J."/>
            <person name="Tanja T."/>
        </authorList>
    </citation>
    <scope>NUCLEOTIDE SEQUENCE</scope>
    <source>
        <strain evidence="2">GBR_01_08_01A</strain>
        <tissue evidence="2">Thorax + abdomen</tissue>
    </source>
</reference>
<feature type="region of interest" description="Disordered" evidence="1">
    <location>
        <begin position="75"/>
        <end position="96"/>
    </location>
</feature>
<dbReference type="EMBL" id="JAIFRP010004402">
    <property type="protein sequence ID" value="KAK2577022.1"/>
    <property type="molecule type" value="Genomic_DNA"/>
</dbReference>
<dbReference type="AlphaFoldDB" id="A0AAD9VKG5"/>
<evidence type="ECO:0000313" key="2">
    <source>
        <dbReference type="EMBL" id="KAK2577022.1"/>
    </source>
</evidence>
<gene>
    <name evidence="2" type="ORF">KPH14_011982</name>
</gene>
<name>A0AAD9VKG5_9HYME</name>
<keyword evidence="3" id="KW-1185">Reference proteome</keyword>
<dbReference type="Proteomes" id="UP001258017">
    <property type="component" value="Unassembled WGS sequence"/>
</dbReference>
<evidence type="ECO:0000313" key="3">
    <source>
        <dbReference type="Proteomes" id="UP001258017"/>
    </source>
</evidence>
<reference evidence="2" key="2">
    <citation type="journal article" date="2023" name="Commun. Biol.">
        <title>Intrasexual cuticular hydrocarbon dimorphism in a wasp sheds light on hydrocarbon biosynthesis genes in Hymenoptera.</title>
        <authorList>
            <person name="Moris V.C."/>
            <person name="Podsiadlowski L."/>
            <person name="Martin S."/>
            <person name="Oeyen J.P."/>
            <person name="Donath A."/>
            <person name="Petersen M."/>
            <person name="Wilbrandt J."/>
            <person name="Misof B."/>
            <person name="Liedtke D."/>
            <person name="Thamm M."/>
            <person name="Scheiner R."/>
            <person name="Schmitt T."/>
            <person name="Niehuis O."/>
        </authorList>
    </citation>
    <scope>NUCLEOTIDE SEQUENCE</scope>
    <source>
        <strain evidence="2">GBR_01_08_01A</strain>
    </source>
</reference>
<proteinExistence type="predicted"/>
<protein>
    <submittedName>
        <fullName evidence="2">Uncharacterized protein</fullName>
    </submittedName>
</protein>
<evidence type="ECO:0000256" key="1">
    <source>
        <dbReference type="SAM" id="MobiDB-lite"/>
    </source>
</evidence>
<sequence length="144" mass="16776">MGRSVSRMVITRGFFFLLRGSQQEDAMLARTRTETQLLRRNSFERIKVGTIDISSNSVFLPSVSRARATKLLFDSAETKPREDSSSSSHRHSTREYLQKEYRVSSYPRKAIMISHKNLEVQRGIRDYEGLVLNYFYLTPCQQPY</sequence>
<organism evidence="2 3">
    <name type="scientific">Odynerus spinipes</name>
    <dbReference type="NCBI Taxonomy" id="1348599"/>
    <lineage>
        <taxon>Eukaryota</taxon>
        <taxon>Metazoa</taxon>
        <taxon>Ecdysozoa</taxon>
        <taxon>Arthropoda</taxon>
        <taxon>Hexapoda</taxon>
        <taxon>Insecta</taxon>
        <taxon>Pterygota</taxon>
        <taxon>Neoptera</taxon>
        <taxon>Endopterygota</taxon>
        <taxon>Hymenoptera</taxon>
        <taxon>Apocrita</taxon>
        <taxon>Aculeata</taxon>
        <taxon>Vespoidea</taxon>
        <taxon>Vespidae</taxon>
        <taxon>Eumeninae</taxon>
        <taxon>Odynerus</taxon>
    </lineage>
</organism>
<comment type="caution">
    <text evidence="2">The sequence shown here is derived from an EMBL/GenBank/DDBJ whole genome shotgun (WGS) entry which is preliminary data.</text>
</comment>